<name>A0A6M3JAA2_9ZZZZ</name>
<sequence length="147" mass="17280">MITSGTVLKWRIDHLWPQADVDLADNEKWIPSVTDFDRFVKYNWVRKCRYISEIFDCDKYALLFHATAVLYIADLVWAGVVEAKDVRPWAVGEAWGTKFRNVETNHAVNIVFLQEGLINFNMYLYEPQNGEMWIPNNLSDMVYDVRI</sequence>
<reference evidence="1" key="1">
    <citation type="submission" date="2020-03" db="EMBL/GenBank/DDBJ databases">
        <title>The deep terrestrial virosphere.</title>
        <authorList>
            <person name="Holmfeldt K."/>
            <person name="Nilsson E."/>
            <person name="Simone D."/>
            <person name="Lopez-Fernandez M."/>
            <person name="Wu X."/>
            <person name="de Brujin I."/>
            <person name="Lundin D."/>
            <person name="Andersson A."/>
            <person name="Bertilsson S."/>
            <person name="Dopson M."/>
        </authorList>
    </citation>
    <scope>NUCLEOTIDE SEQUENCE</scope>
    <source>
        <strain evidence="2">MM415A02865</strain>
        <strain evidence="1">MM415B00340</strain>
    </source>
</reference>
<evidence type="ECO:0000313" key="1">
    <source>
        <dbReference type="EMBL" id="QJA66686.1"/>
    </source>
</evidence>
<evidence type="ECO:0008006" key="3">
    <source>
        <dbReference type="Google" id="ProtNLM"/>
    </source>
</evidence>
<dbReference type="EMBL" id="MT141930">
    <property type="protein sequence ID" value="QJA72167.1"/>
    <property type="molecule type" value="Genomic_DNA"/>
</dbReference>
<dbReference type="Gene3D" id="3.30.460.70">
    <property type="match status" value="1"/>
</dbReference>
<protein>
    <recommendedName>
        <fullName evidence="3">Agglutinin C-terminal domain-containing protein</fullName>
    </recommendedName>
</protein>
<organism evidence="1">
    <name type="scientific">viral metagenome</name>
    <dbReference type="NCBI Taxonomy" id="1070528"/>
    <lineage>
        <taxon>unclassified sequences</taxon>
        <taxon>metagenomes</taxon>
        <taxon>organismal metagenomes</taxon>
    </lineage>
</organism>
<evidence type="ECO:0000313" key="2">
    <source>
        <dbReference type="EMBL" id="QJA72167.1"/>
    </source>
</evidence>
<accession>A0A6M3JAA2</accession>
<gene>
    <name evidence="2" type="ORF">MM415A02865_0002</name>
    <name evidence="1" type="ORF">MM415B00340_0070</name>
</gene>
<dbReference type="EMBL" id="MT141558">
    <property type="protein sequence ID" value="QJA66686.1"/>
    <property type="molecule type" value="Genomic_DNA"/>
</dbReference>
<proteinExistence type="predicted"/>
<dbReference type="AlphaFoldDB" id="A0A6M3JAA2"/>